<reference evidence="2 3" key="1">
    <citation type="journal article" date="2022" name="Nat. Plants">
        <title>Genomes of leafy and leafless Platanthera orchids illuminate the evolution of mycoheterotrophy.</title>
        <authorList>
            <person name="Li M.H."/>
            <person name="Liu K.W."/>
            <person name="Li Z."/>
            <person name="Lu H.C."/>
            <person name="Ye Q.L."/>
            <person name="Zhang D."/>
            <person name="Wang J.Y."/>
            <person name="Li Y.F."/>
            <person name="Zhong Z.M."/>
            <person name="Liu X."/>
            <person name="Yu X."/>
            <person name="Liu D.K."/>
            <person name="Tu X.D."/>
            <person name="Liu B."/>
            <person name="Hao Y."/>
            <person name="Liao X.Y."/>
            <person name="Jiang Y.T."/>
            <person name="Sun W.H."/>
            <person name="Chen J."/>
            <person name="Chen Y.Q."/>
            <person name="Ai Y."/>
            <person name="Zhai J.W."/>
            <person name="Wu S.S."/>
            <person name="Zhou Z."/>
            <person name="Hsiao Y.Y."/>
            <person name="Wu W.L."/>
            <person name="Chen Y.Y."/>
            <person name="Lin Y.F."/>
            <person name="Hsu J.L."/>
            <person name="Li C.Y."/>
            <person name="Wang Z.W."/>
            <person name="Zhao X."/>
            <person name="Zhong W.Y."/>
            <person name="Ma X.K."/>
            <person name="Ma L."/>
            <person name="Huang J."/>
            <person name="Chen G.Z."/>
            <person name="Huang M.Z."/>
            <person name="Huang L."/>
            <person name="Peng D.H."/>
            <person name="Luo Y.B."/>
            <person name="Zou S.Q."/>
            <person name="Chen S.P."/>
            <person name="Lan S."/>
            <person name="Tsai W.C."/>
            <person name="Van de Peer Y."/>
            <person name="Liu Z.J."/>
        </authorList>
    </citation>
    <scope>NUCLEOTIDE SEQUENCE [LARGE SCALE GENOMIC DNA]</scope>
    <source>
        <strain evidence="2">Lor287</strain>
    </source>
</reference>
<keyword evidence="3" id="KW-1185">Reference proteome</keyword>
<dbReference type="PANTHER" id="PTHR10992">
    <property type="entry name" value="METHYLESTERASE FAMILY MEMBER"/>
    <property type="match status" value="1"/>
</dbReference>
<keyword evidence="1" id="KW-0378">Hydrolase</keyword>
<comment type="caution">
    <text evidence="2">The sequence shown here is derived from an EMBL/GenBank/DDBJ whole genome shotgun (WGS) entry which is preliminary data.</text>
</comment>
<dbReference type="EMBL" id="JBBWWQ010000012">
    <property type="protein sequence ID" value="KAK8934172.1"/>
    <property type="molecule type" value="Genomic_DNA"/>
</dbReference>
<dbReference type="Gene3D" id="3.40.50.1820">
    <property type="entry name" value="alpha/beta hydrolase"/>
    <property type="match status" value="1"/>
</dbReference>
<evidence type="ECO:0000313" key="2">
    <source>
        <dbReference type="EMBL" id="KAK8934172.1"/>
    </source>
</evidence>
<organism evidence="2 3">
    <name type="scientific">Platanthera zijinensis</name>
    <dbReference type="NCBI Taxonomy" id="2320716"/>
    <lineage>
        <taxon>Eukaryota</taxon>
        <taxon>Viridiplantae</taxon>
        <taxon>Streptophyta</taxon>
        <taxon>Embryophyta</taxon>
        <taxon>Tracheophyta</taxon>
        <taxon>Spermatophyta</taxon>
        <taxon>Magnoliopsida</taxon>
        <taxon>Liliopsida</taxon>
        <taxon>Asparagales</taxon>
        <taxon>Orchidaceae</taxon>
        <taxon>Orchidoideae</taxon>
        <taxon>Orchideae</taxon>
        <taxon>Orchidinae</taxon>
        <taxon>Platanthera</taxon>
    </lineage>
</organism>
<protein>
    <submittedName>
        <fullName evidence="2">Methylesterase 9</fullName>
    </submittedName>
</protein>
<dbReference type="InterPro" id="IPR029058">
    <property type="entry name" value="AB_hydrolase_fold"/>
</dbReference>
<dbReference type="GO" id="GO:0009696">
    <property type="term" value="P:salicylic acid metabolic process"/>
    <property type="evidence" value="ECO:0007669"/>
    <property type="project" value="TreeGrafter"/>
</dbReference>
<proteinExistence type="predicted"/>
<dbReference type="InterPro" id="IPR045889">
    <property type="entry name" value="MES/HNL"/>
</dbReference>
<dbReference type="GO" id="GO:0009694">
    <property type="term" value="P:jasmonic acid metabolic process"/>
    <property type="evidence" value="ECO:0007669"/>
    <property type="project" value="TreeGrafter"/>
</dbReference>
<dbReference type="GO" id="GO:0080030">
    <property type="term" value="F:methyl indole-3-acetate esterase activity"/>
    <property type="evidence" value="ECO:0007669"/>
    <property type="project" value="TreeGrafter"/>
</dbReference>
<name>A0AAP0G289_9ASPA</name>
<evidence type="ECO:0000313" key="3">
    <source>
        <dbReference type="Proteomes" id="UP001418222"/>
    </source>
</evidence>
<accession>A0AAP0G289</accession>
<dbReference type="AlphaFoldDB" id="A0AAP0G289"/>
<gene>
    <name evidence="2" type="primary">MES9</name>
    <name evidence="2" type="ORF">KSP39_PZI014502</name>
</gene>
<dbReference type="Proteomes" id="UP001418222">
    <property type="component" value="Unassembled WGS sequence"/>
</dbReference>
<dbReference type="GO" id="GO:0080032">
    <property type="term" value="F:methyl jasmonate esterase activity"/>
    <property type="evidence" value="ECO:0007669"/>
    <property type="project" value="TreeGrafter"/>
</dbReference>
<dbReference type="GO" id="GO:0080031">
    <property type="term" value="F:methyl salicylate esterase activity"/>
    <property type="evidence" value="ECO:0007669"/>
    <property type="project" value="TreeGrafter"/>
</dbReference>
<evidence type="ECO:0000256" key="1">
    <source>
        <dbReference type="ARBA" id="ARBA00022801"/>
    </source>
</evidence>
<sequence>MMVRPTSFFPWYGSVDNVFMLCGEDASLTPDYQRWMVKNSPVKEVMEINGADHMPMLSMPRELCQCIVAITNSYIR</sequence>
<dbReference type="PANTHER" id="PTHR10992:SF1083">
    <property type="entry name" value="METHYLESTERASE 1"/>
    <property type="match status" value="1"/>
</dbReference>
<dbReference type="SUPFAM" id="SSF53474">
    <property type="entry name" value="alpha/beta-Hydrolases"/>
    <property type="match status" value="1"/>
</dbReference>